<proteinExistence type="predicted"/>
<reference evidence="1 2" key="1">
    <citation type="journal article" date="2015" name="PLoS Pathog.">
        <title>Evolution of genome size and complexity in the rhabdoviridae.</title>
        <authorList>
            <person name="Walker P.J."/>
            <person name="Firth C."/>
            <person name="Widen S.G."/>
            <person name="Blasdell K.R."/>
            <person name="Guzman H."/>
            <person name="Wood T.G."/>
            <person name="Paradkar P.N."/>
            <person name="Holmes E.C."/>
            <person name="Tesh R.B."/>
            <person name="Vasilakis N."/>
        </authorList>
    </citation>
    <scope>NUCLEOTIDE SEQUENCE [LARGE SCALE GENOMIC DNA]</scope>
    <source>
        <strain evidence="1">DPP819</strain>
    </source>
</reference>
<dbReference type="RefSeq" id="YP_009177202.1">
    <property type="nucleotide sequence ID" value="NC_028239.1"/>
</dbReference>
<sequence>MALIMVEGEVGSSEASTGLVVTLVKEVNSLIMDILQCLDIPFEPGQMISRKDTTMEVDFEDRSVCFIKIKKEWEVESIKVGTLSFIEELRGKGYFSYNGSMKLDILPKP</sequence>
<evidence type="ECO:0000313" key="1">
    <source>
        <dbReference type="EMBL" id="AIR95567.1"/>
    </source>
</evidence>
<name>A0A096ZGT6_9RHAB</name>
<accession>A0A096ZGT6</accession>
<dbReference type="EMBL" id="KM085029">
    <property type="protein sequence ID" value="AIR95567.1"/>
    <property type="molecule type" value="Viral_cRNA"/>
</dbReference>
<protein>
    <submittedName>
        <fullName evidence="1">Delta protein</fullName>
    </submittedName>
</protein>
<gene>
    <name evidence="1" type="primary">delta</name>
</gene>
<organism evidence="1 2">
    <name type="scientific">Koolpinyah virus</name>
    <dbReference type="NCBI Taxonomy" id="1550518"/>
    <lineage>
        <taxon>Viruses</taxon>
        <taxon>Riboviria</taxon>
        <taxon>Orthornavirae</taxon>
        <taxon>Negarnaviricota</taxon>
        <taxon>Haploviricotina</taxon>
        <taxon>Monjiviricetes</taxon>
        <taxon>Mononegavirales</taxon>
        <taxon>Rhabdoviridae</taxon>
        <taxon>Alpharhabdovirinae</taxon>
        <taxon>Ephemerovirus</taxon>
        <taxon>Ephemerovirus koolpinyah</taxon>
    </lineage>
</organism>
<dbReference type="OrthoDB" id="34961at10239"/>
<dbReference type="Proteomes" id="UP000154472">
    <property type="component" value="Segment"/>
</dbReference>
<evidence type="ECO:0000313" key="2">
    <source>
        <dbReference type="Proteomes" id="UP000154472"/>
    </source>
</evidence>
<dbReference type="KEGG" id="vg:26122871"/>
<keyword evidence="2" id="KW-1185">Reference proteome</keyword>
<dbReference type="GeneID" id="26122871"/>